<dbReference type="Proteomes" id="UP000325440">
    <property type="component" value="Unassembled WGS sequence"/>
</dbReference>
<protein>
    <submittedName>
        <fullName evidence="1">Uncharacterized protein</fullName>
    </submittedName>
</protein>
<gene>
    <name evidence="1" type="ORF">CINCED_3A009965</name>
</gene>
<name>A0A5E4M3V1_9HEMI</name>
<dbReference type="AlphaFoldDB" id="A0A5E4M3V1"/>
<evidence type="ECO:0000313" key="2">
    <source>
        <dbReference type="Proteomes" id="UP000325440"/>
    </source>
</evidence>
<keyword evidence="2" id="KW-1185">Reference proteome</keyword>
<proteinExistence type="predicted"/>
<organism evidence="1 2">
    <name type="scientific">Cinara cedri</name>
    <dbReference type="NCBI Taxonomy" id="506608"/>
    <lineage>
        <taxon>Eukaryota</taxon>
        <taxon>Metazoa</taxon>
        <taxon>Ecdysozoa</taxon>
        <taxon>Arthropoda</taxon>
        <taxon>Hexapoda</taxon>
        <taxon>Insecta</taxon>
        <taxon>Pterygota</taxon>
        <taxon>Neoptera</taxon>
        <taxon>Paraneoptera</taxon>
        <taxon>Hemiptera</taxon>
        <taxon>Sternorrhyncha</taxon>
        <taxon>Aphidomorpha</taxon>
        <taxon>Aphidoidea</taxon>
        <taxon>Aphididae</taxon>
        <taxon>Lachninae</taxon>
        <taxon>Cinara</taxon>
    </lineage>
</organism>
<evidence type="ECO:0000313" key="1">
    <source>
        <dbReference type="EMBL" id="VVC26656.1"/>
    </source>
</evidence>
<sequence>MFGNDLNGLRLTAIRRCMRGGRSSQVNISGTFHPFINRWDEVEQEEECKPKYYKIIVVDIVVMYIQYVKIIEALRRAVYAKKNRRSAKTFGRRFDVVWIRDILDCFAAR</sequence>
<reference evidence="1 2" key="1">
    <citation type="submission" date="2019-08" db="EMBL/GenBank/DDBJ databases">
        <authorList>
            <person name="Alioto T."/>
            <person name="Alioto T."/>
            <person name="Gomez Garrido J."/>
        </authorList>
    </citation>
    <scope>NUCLEOTIDE SEQUENCE [LARGE SCALE GENOMIC DNA]</scope>
</reference>
<dbReference type="EMBL" id="CABPRJ010000040">
    <property type="protein sequence ID" value="VVC26656.1"/>
    <property type="molecule type" value="Genomic_DNA"/>
</dbReference>
<accession>A0A5E4M3V1</accession>